<dbReference type="Proteomes" id="UP001066276">
    <property type="component" value="Chromosome 7"/>
</dbReference>
<keyword evidence="1" id="KW-0472">Membrane</keyword>
<feature type="transmembrane region" description="Helical" evidence="1">
    <location>
        <begin position="21"/>
        <end position="39"/>
    </location>
</feature>
<feature type="transmembrane region" description="Helical" evidence="1">
    <location>
        <begin position="80"/>
        <end position="99"/>
    </location>
</feature>
<gene>
    <name evidence="2" type="ORF">NDU88_009186</name>
</gene>
<accession>A0AAV7PUI1</accession>
<proteinExistence type="predicted"/>
<keyword evidence="3" id="KW-1185">Reference proteome</keyword>
<evidence type="ECO:0008006" key="4">
    <source>
        <dbReference type="Google" id="ProtNLM"/>
    </source>
</evidence>
<evidence type="ECO:0000313" key="2">
    <source>
        <dbReference type="EMBL" id="KAJ1130839.1"/>
    </source>
</evidence>
<dbReference type="InterPro" id="IPR029377">
    <property type="entry name" value="TMEM220"/>
</dbReference>
<keyword evidence="1" id="KW-0812">Transmembrane</keyword>
<keyword evidence="1" id="KW-1133">Transmembrane helix</keyword>
<reference evidence="2" key="1">
    <citation type="journal article" date="2022" name="bioRxiv">
        <title>Sequencing and chromosome-scale assembly of the giantPleurodeles waltlgenome.</title>
        <authorList>
            <person name="Brown T."/>
            <person name="Elewa A."/>
            <person name="Iarovenko S."/>
            <person name="Subramanian E."/>
            <person name="Araus A.J."/>
            <person name="Petzold A."/>
            <person name="Susuki M."/>
            <person name="Suzuki K.-i.T."/>
            <person name="Hayashi T."/>
            <person name="Toyoda A."/>
            <person name="Oliveira C."/>
            <person name="Osipova E."/>
            <person name="Leigh N.D."/>
            <person name="Simon A."/>
            <person name="Yun M.H."/>
        </authorList>
    </citation>
    <scope>NUCLEOTIDE SEQUENCE</scope>
    <source>
        <strain evidence="2">20211129_DDA</strain>
        <tissue evidence="2">Liver</tissue>
    </source>
</reference>
<comment type="caution">
    <text evidence="2">The sequence shown here is derived from an EMBL/GenBank/DDBJ whole genome shotgun (WGS) entry which is preliminary data.</text>
</comment>
<sequence length="115" mass="13443">MFVSLNPQITDNILWRGLSDLHSVACILWSIYLAWYLIIHTKRSIIHEEEGRELSGLLIITAWMILCRSTSNRSIGRRRLTLAAVITLLPFVSWLYIYVNKEMRKSWPSHCKTVI</sequence>
<dbReference type="Pfam" id="PF15071">
    <property type="entry name" value="TMEM220"/>
    <property type="match status" value="1"/>
</dbReference>
<protein>
    <recommendedName>
        <fullName evidence="4">Transmembrane protein 220</fullName>
    </recommendedName>
</protein>
<organism evidence="2 3">
    <name type="scientific">Pleurodeles waltl</name>
    <name type="common">Iberian ribbed newt</name>
    <dbReference type="NCBI Taxonomy" id="8319"/>
    <lineage>
        <taxon>Eukaryota</taxon>
        <taxon>Metazoa</taxon>
        <taxon>Chordata</taxon>
        <taxon>Craniata</taxon>
        <taxon>Vertebrata</taxon>
        <taxon>Euteleostomi</taxon>
        <taxon>Amphibia</taxon>
        <taxon>Batrachia</taxon>
        <taxon>Caudata</taxon>
        <taxon>Salamandroidea</taxon>
        <taxon>Salamandridae</taxon>
        <taxon>Pleurodelinae</taxon>
        <taxon>Pleurodeles</taxon>
    </lineage>
</organism>
<evidence type="ECO:0000313" key="3">
    <source>
        <dbReference type="Proteomes" id="UP001066276"/>
    </source>
</evidence>
<name>A0AAV7PUI1_PLEWA</name>
<dbReference type="EMBL" id="JANPWB010000011">
    <property type="protein sequence ID" value="KAJ1130839.1"/>
    <property type="molecule type" value="Genomic_DNA"/>
</dbReference>
<evidence type="ECO:0000256" key="1">
    <source>
        <dbReference type="SAM" id="Phobius"/>
    </source>
</evidence>
<dbReference type="AlphaFoldDB" id="A0AAV7PUI1"/>
<dbReference type="PANTHER" id="PTHR34262">
    <property type="entry name" value="TRANSMEMBRANE PROTEIN 220"/>
    <property type="match status" value="1"/>
</dbReference>
<dbReference type="PANTHER" id="PTHR34262:SF1">
    <property type="entry name" value="TRANSMEMBRANE PROTEIN 220"/>
    <property type="match status" value="1"/>
</dbReference>